<evidence type="ECO:0000313" key="3">
    <source>
        <dbReference type="EMBL" id="MBA5777748.1"/>
    </source>
</evidence>
<dbReference type="AlphaFoldDB" id="A0A839AFE1"/>
<dbReference type="GO" id="GO:0006400">
    <property type="term" value="P:tRNA modification"/>
    <property type="evidence" value="ECO:0007669"/>
    <property type="project" value="UniProtKB-UniRule"/>
</dbReference>
<gene>
    <name evidence="1" type="primary">trhO</name>
    <name evidence="3" type="ORF">H2509_11490</name>
</gene>
<dbReference type="InterPro" id="IPR001763">
    <property type="entry name" value="Rhodanese-like_dom"/>
</dbReference>
<evidence type="ECO:0000256" key="1">
    <source>
        <dbReference type="HAMAP-Rule" id="MF_00469"/>
    </source>
</evidence>
<dbReference type="GO" id="GO:0016705">
    <property type="term" value="F:oxidoreductase activity, acting on paired donors, with incorporation or reduction of molecular oxygen"/>
    <property type="evidence" value="ECO:0007669"/>
    <property type="project" value="UniProtKB-UniRule"/>
</dbReference>
<proteinExistence type="inferred from homology"/>
<dbReference type="InterPro" id="IPR020936">
    <property type="entry name" value="TrhO"/>
</dbReference>
<dbReference type="EC" id="1.14.-.-" evidence="1"/>
<dbReference type="SUPFAM" id="SSF52821">
    <property type="entry name" value="Rhodanese/Cell cycle control phosphatase"/>
    <property type="match status" value="1"/>
</dbReference>
<protein>
    <recommendedName>
        <fullName evidence="1">tRNA uridine(34) hydroxylase</fullName>
        <ecNumber evidence="1">1.14.-.-</ecNumber>
    </recommendedName>
    <alternativeName>
        <fullName evidence="1">tRNA hydroxylation protein O</fullName>
    </alternativeName>
</protein>
<keyword evidence="3" id="KW-0808">Transferase</keyword>
<dbReference type="InterPro" id="IPR040503">
    <property type="entry name" value="TRHO_N"/>
</dbReference>
<comment type="similarity">
    <text evidence="1">Belongs to the TrhO family.</text>
</comment>
<dbReference type="Gene3D" id="3.30.70.100">
    <property type="match status" value="1"/>
</dbReference>
<accession>A0A839AFE1</accession>
<feature type="domain" description="Rhodanese" evidence="2">
    <location>
        <begin position="123"/>
        <end position="217"/>
    </location>
</feature>
<dbReference type="NCBIfam" id="NF001136">
    <property type="entry name" value="PRK00142.1-4"/>
    <property type="match status" value="1"/>
</dbReference>
<dbReference type="Gene3D" id="3.40.250.10">
    <property type="entry name" value="Rhodanese-like domain"/>
    <property type="match status" value="1"/>
</dbReference>
<comment type="caution">
    <text evidence="3">The sequence shown here is derived from an EMBL/GenBank/DDBJ whole genome shotgun (WGS) entry which is preliminary data.</text>
</comment>
<dbReference type="Pfam" id="PF17773">
    <property type="entry name" value="UPF0176_N"/>
    <property type="match status" value="1"/>
</dbReference>
<organism evidence="3 4">
    <name type="scientific">Stappia albiluteola</name>
    <dbReference type="NCBI Taxonomy" id="2758565"/>
    <lineage>
        <taxon>Bacteria</taxon>
        <taxon>Pseudomonadati</taxon>
        <taxon>Pseudomonadota</taxon>
        <taxon>Alphaproteobacteria</taxon>
        <taxon>Hyphomicrobiales</taxon>
        <taxon>Stappiaceae</taxon>
        <taxon>Stappia</taxon>
    </lineage>
</organism>
<dbReference type="PROSITE" id="PS50206">
    <property type="entry name" value="RHODANESE_3"/>
    <property type="match status" value="1"/>
</dbReference>
<dbReference type="EMBL" id="JACFXV010000053">
    <property type="protein sequence ID" value="MBA5777748.1"/>
    <property type="molecule type" value="Genomic_DNA"/>
</dbReference>
<dbReference type="Proteomes" id="UP000541109">
    <property type="component" value="Unassembled WGS sequence"/>
</dbReference>
<dbReference type="Pfam" id="PF00581">
    <property type="entry name" value="Rhodanese"/>
    <property type="match status" value="1"/>
</dbReference>
<dbReference type="CDD" id="cd01518">
    <property type="entry name" value="RHOD_YceA"/>
    <property type="match status" value="1"/>
</dbReference>
<keyword evidence="4" id="KW-1185">Reference proteome</keyword>
<reference evidence="3 4" key="1">
    <citation type="submission" date="2020-07" db="EMBL/GenBank/DDBJ databases">
        <title>Stappia sp., F7233, whole genome shotgun sequencing project.</title>
        <authorList>
            <person name="Jiang S."/>
            <person name="Liu Z.W."/>
            <person name="Du Z.J."/>
        </authorList>
    </citation>
    <scope>NUCLEOTIDE SEQUENCE [LARGE SCALE GENOMIC DNA]</scope>
    <source>
        <strain evidence="3 4">F7233</strain>
    </source>
</reference>
<evidence type="ECO:0000313" key="4">
    <source>
        <dbReference type="Proteomes" id="UP000541109"/>
    </source>
</evidence>
<dbReference type="RefSeq" id="WP_182165392.1">
    <property type="nucleotide sequence ID" value="NZ_JACFXV010000053.1"/>
</dbReference>
<keyword evidence="1" id="KW-0560">Oxidoreductase</keyword>
<sequence length="256" mass="28262">MSDFLVAALYRFAELADYRELREPLLAVCRDNGVKGSVLLAGEGINGTIAGRDAGIEAVLAHLRADPRINGFDVKFSRAERLPFGRMKVRLKREIVSLGVAEADPLKAVGAYVEPEDWNALISDPDVVLVDTRNAYEVAFGTFRGAVDPKTRSFRAFADWAREAVTLAEKPKVAMFCTGGIRCEKATSLLLELGLPEVYHLKGGILNYLEKVPQEQSLWQGTCFVFDDRIAVDHDLRPTWGKGAPEEAMAILPRDL</sequence>
<comment type="function">
    <text evidence="1">Catalyzes oxygen-dependent 5-hydroxyuridine (ho5U) modification at position 34 in tRNAs.</text>
</comment>
<evidence type="ECO:0000259" key="2">
    <source>
        <dbReference type="PROSITE" id="PS50206"/>
    </source>
</evidence>
<name>A0A839AFE1_9HYPH</name>
<dbReference type="PANTHER" id="PTHR43268:SF3">
    <property type="entry name" value="RHODANESE-LIKE DOMAIN-CONTAINING PROTEIN 7-RELATED"/>
    <property type="match status" value="1"/>
</dbReference>
<comment type="catalytic activity">
    <reaction evidence="1">
        <text>uridine(34) in tRNA + AH2 + O2 = 5-hydroxyuridine(34) in tRNA + A + H2O</text>
        <dbReference type="Rhea" id="RHEA:64224"/>
        <dbReference type="Rhea" id="RHEA-COMP:11727"/>
        <dbReference type="Rhea" id="RHEA-COMP:13381"/>
        <dbReference type="ChEBI" id="CHEBI:13193"/>
        <dbReference type="ChEBI" id="CHEBI:15377"/>
        <dbReference type="ChEBI" id="CHEBI:15379"/>
        <dbReference type="ChEBI" id="CHEBI:17499"/>
        <dbReference type="ChEBI" id="CHEBI:65315"/>
        <dbReference type="ChEBI" id="CHEBI:136877"/>
    </reaction>
</comment>
<dbReference type="PANTHER" id="PTHR43268">
    <property type="entry name" value="THIOSULFATE SULFURTRANSFERASE/RHODANESE-LIKE DOMAIN-CONTAINING PROTEIN 2"/>
    <property type="match status" value="1"/>
</dbReference>
<dbReference type="InterPro" id="IPR036873">
    <property type="entry name" value="Rhodanese-like_dom_sf"/>
</dbReference>
<dbReference type="HAMAP" id="MF_00469">
    <property type="entry name" value="TrhO"/>
    <property type="match status" value="1"/>
</dbReference>
<dbReference type="GO" id="GO:0016740">
    <property type="term" value="F:transferase activity"/>
    <property type="evidence" value="ECO:0007669"/>
    <property type="project" value="UniProtKB-KW"/>
</dbReference>
<dbReference type="SMART" id="SM00450">
    <property type="entry name" value="RHOD"/>
    <property type="match status" value="1"/>
</dbReference>
<keyword evidence="1" id="KW-0819">tRNA processing</keyword>